<evidence type="ECO:0000256" key="2">
    <source>
        <dbReference type="ARBA" id="ARBA00022692"/>
    </source>
</evidence>
<feature type="transmembrane region" description="Helical" evidence="6">
    <location>
        <begin position="613"/>
        <end position="633"/>
    </location>
</feature>
<proteinExistence type="predicted"/>
<sequence length="748" mass="80035">MARHGLLSPLGAKCVAGMILNYTLPALLFAKMLSCVSQDNIRELGYVAAIATLWILMGGLFGLFIQRVCHVPKRIYWGIVAATMFTNFGDLPISIILAVSDHPPFLVGDGARGTAYSSVFIAVFYVFLFPLGGFRLIRYDHVKESKRIAAMNTAQDNHHSILPLDDPRHSHEAHQMTVFSQTSPFHLHDKGSPILQGNGLYSTFSSTSTMVSFDDRTDYDSARVVSGSGSGHTKGLSNSISTHNMSTISLDESPGRSASHSPFHDDLTTHTSGIRSPQQHQYPTYSPASTSRAIRAQDSTPPSSNSSPSMVSPLGFPSPPRIQPPMPTIVSPPVPVAMPSMYQHHHHYHPQQQQSHQYPLQQNPYGVPSYMTRYSVESTSSNLTRYSNHTHLDDDSGLLQSSSKHSPSSTPSSAAGAKGRAGGSGARKASLASIAAIRQATMASSSRGSSVNTSPTTPLSSTLSGSSTSGSSGSGNSSNDSGSTFHSHSTLSPTSAAYASSSGAVSSSSSTSSLATVAAGTMSTSPSPPPPTAEEPLPVMPPQLERSFKAKEKGRFWSAIFHTTREYLTPPTIGLILGLIVALTPPLRALFVVTSQPVPSFDELPPLSFIHEVTLLLGGCCVPLGLTVLGASLSRLKPGRWRPLVPALTMITLVKLVVCPMVGIYLVQRWLVHGWGIVDVHNHMLQFTLMLMSGSPTSIICFVLAQVWDKRSQNAGAEMAAVIAVQYAAGTVLITVLSSFMMYFLFNE</sequence>
<dbReference type="GO" id="GO:0055085">
    <property type="term" value="P:transmembrane transport"/>
    <property type="evidence" value="ECO:0007669"/>
    <property type="project" value="InterPro"/>
</dbReference>
<keyword evidence="3 6" id="KW-1133">Transmembrane helix</keyword>
<keyword evidence="4 6" id="KW-0472">Membrane</keyword>
<dbReference type="Pfam" id="PF03547">
    <property type="entry name" value="Mem_trans"/>
    <property type="match status" value="1"/>
</dbReference>
<keyword evidence="8" id="KW-1185">Reference proteome</keyword>
<feature type="transmembrane region" description="Helical" evidence="6">
    <location>
        <begin position="687"/>
        <end position="708"/>
    </location>
</feature>
<name>A0A9P6Q0R3_9FUNG</name>
<feature type="compositionally biased region" description="Pro residues" evidence="5">
    <location>
        <begin position="316"/>
        <end position="329"/>
    </location>
</feature>
<evidence type="ECO:0000313" key="8">
    <source>
        <dbReference type="Proteomes" id="UP000807716"/>
    </source>
</evidence>
<feature type="compositionally biased region" description="Polar residues" evidence="5">
    <location>
        <begin position="269"/>
        <end position="292"/>
    </location>
</feature>
<feature type="transmembrane region" description="Helical" evidence="6">
    <location>
        <begin position="573"/>
        <end position="593"/>
    </location>
</feature>
<comment type="caution">
    <text evidence="7">The sequence shown here is derived from an EMBL/GenBank/DDBJ whole genome shotgun (WGS) entry which is preliminary data.</text>
</comment>
<evidence type="ECO:0000256" key="4">
    <source>
        <dbReference type="ARBA" id="ARBA00023136"/>
    </source>
</evidence>
<evidence type="ECO:0000256" key="3">
    <source>
        <dbReference type="ARBA" id="ARBA00022989"/>
    </source>
</evidence>
<evidence type="ECO:0000313" key="7">
    <source>
        <dbReference type="EMBL" id="KAG0256979.1"/>
    </source>
</evidence>
<feature type="compositionally biased region" description="Low complexity" evidence="5">
    <location>
        <begin position="449"/>
        <end position="493"/>
    </location>
</feature>
<feature type="region of interest" description="Disordered" evidence="5">
    <location>
        <begin position="442"/>
        <end position="493"/>
    </location>
</feature>
<feature type="transmembrane region" description="Helical" evidence="6">
    <location>
        <begin position="645"/>
        <end position="667"/>
    </location>
</feature>
<evidence type="ECO:0000256" key="5">
    <source>
        <dbReference type="SAM" id="MobiDB-lite"/>
    </source>
</evidence>
<feature type="transmembrane region" description="Helical" evidence="6">
    <location>
        <begin position="720"/>
        <end position="746"/>
    </location>
</feature>
<protein>
    <submittedName>
        <fullName evidence="7">Protein M3</fullName>
    </submittedName>
</protein>
<dbReference type="EMBL" id="JAAAJB010000381">
    <property type="protein sequence ID" value="KAG0256979.1"/>
    <property type="molecule type" value="Genomic_DNA"/>
</dbReference>
<feature type="region of interest" description="Disordered" evidence="5">
    <location>
        <begin position="517"/>
        <end position="539"/>
    </location>
</feature>
<dbReference type="AlphaFoldDB" id="A0A9P6Q0R3"/>
<feature type="region of interest" description="Disordered" evidence="5">
    <location>
        <begin position="344"/>
        <end position="366"/>
    </location>
</feature>
<accession>A0A9P6Q0R3</accession>
<feature type="compositionally biased region" description="Low complexity" evidence="5">
    <location>
        <begin position="397"/>
        <end position="418"/>
    </location>
</feature>
<dbReference type="GO" id="GO:0016020">
    <property type="term" value="C:membrane"/>
    <property type="evidence" value="ECO:0007669"/>
    <property type="project" value="UniProtKB-SubCell"/>
</dbReference>
<gene>
    <name evidence="7" type="primary">ECM3</name>
    <name evidence="7" type="ORF">DFQ27_005368</name>
</gene>
<comment type="subcellular location">
    <subcellularLocation>
        <location evidence="1">Membrane</location>
        <topology evidence="1">Multi-pass membrane protein</topology>
    </subcellularLocation>
</comment>
<feature type="transmembrane region" description="Helical" evidence="6">
    <location>
        <begin position="119"/>
        <end position="137"/>
    </location>
</feature>
<feature type="region of interest" description="Disordered" evidence="5">
    <location>
        <begin position="385"/>
        <end position="426"/>
    </location>
</feature>
<dbReference type="PANTHER" id="PTHR31274:SF1">
    <property type="entry name" value="AGL149CP"/>
    <property type="match status" value="1"/>
</dbReference>
<feature type="transmembrane region" description="Helical" evidence="6">
    <location>
        <begin position="12"/>
        <end position="32"/>
    </location>
</feature>
<reference evidence="7" key="1">
    <citation type="journal article" date="2020" name="Fungal Divers.">
        <title>Resolving the Mortierellaceae phylogeny through synthesis of multi-gene phylogenetics and phylogenomics.</title>
        <authorList>
            <person name="Vandepol N."/>
            <person name="Liber J."/>
            <person name="Desiro A."/>
            <person name="Na H."/>
            <person name="Kennedy M."/>
            <person name="Barry K."/>
            <person name="Grigoriev I.V."/>
            <person name="Miller A.N."/>
            <person name="O'Donnell K."/>
            <person name="Stajich J.E."/>
            <person name="Bonito G."/>
        </authorList>
    </citation>
    <scope>NUCLEOTIDE SEQUENCE</scope>
    <source>
        <strain evidence="7">BC1065</strain>
    </source>
</reference>
<dbReference type="PANTHER" id="PTHR31274">
    <property type="entry name" value="PROTEIN ECM3"/>
    <property type="match status" value="1"/>
</dbReference>
<feature type="compositionally biased region" description="Low complexity" evidence="5">
    <location>
        <begin position="299"/>
        <end position="313"/>
    </location>
</feature>
<feature type="transmembrane region" description="Helical" evidence="6">
    <location>
        <begin position="76"/>
        <end position="99"/>
    </location>
</feature>
<feature type="compositionally biased region" description="Pro residues" evidence="5">
    <location>
        <begin position="526"/>
        <end position="539"/>
    </location>
</feature>
<dbReference type="Proteomes" id="UP000807716">
    <property type="component" value="Unassembled WGS sequence"/>
</dbReference>
<feature type="region of interest" description="Disordered" evidence="5">
    <location>
        <begin position="246"/>
        <end position="329"/>
    </location>
</feature>
<organism evidence="7 8">
    <name type="scientific">Actinomortierella ambigua</name>
    <dbReference type="NCBI Taxonomy" id="1343610"/>
    <lineage>
        <taxon>Eukaryota</taxon>
        <taxon>Fungi</taxon>
        <taxon>Fungi incertae sedis</taxon>
        <taxon>Mucoromycota</taxon>
        <taxon>Mortierellomycotina</taxon>
        <taxon>Mortierellomycetes</taxon>
        <taxon>Mortierellales</taxon>
        <taxon>Mortierellaceae</taxon>
        <taxon>Actinomortierella</taxon>
    </lineage>
</organism>
<dbReference type="InterPro" id="IPR004776">
    <property type="entry name" value="Mem_transp_PIN-like"/>
</dbReference>
<keyword evidence="2 6" id="KW-0812">Transmembrane</keyword>
<dbReference type="OrthoDB" id="435607at2759"/>
<feature type="compositionally biased region" description="Low complexity" evidence="5">
    <location>
        <begin position="350"/>
        <end position="364"/>
    </location>
</feature>
<evidence type="ECO:0000256" key="1">
    <source>
        <dbReference type="ARBA" id="ARBA00004141"/>
    </source>
</evidence>
<evidence type="ECO:0000256" key="6">
    <source>
        <dbReference type="SAM" id="Phobius"/>
    </source>
</evidence>
<feature type="compositionally biased region" description="Polar residues" evidence="5">
    <location>
        <begin position="246"/>
        <end position="260"/>
    </location>
</feature>
<feature type="transmembrane region" description="Helical" evidence="6">
    <location>
        <begin position="44"/>
        <end position="64"/>
    </location>
</feature>
<dbReference type="InterPro" id="IPR040254">
    <property type="entry name" value="Ecm3-like"/>
</dbReference>